<dbReference type="PROSITE" id="PS51119">
    <property type="entry name" value="TAFH"/>
    <property type="match status" value="1"/>
</dbReference>
<dbReference type="InterPro" id="IPR003894">
    <property type="entry name" value="TAFH_NHR1"/>
</dbReference>
<organism evidence="7 8">
    <name type="scientific">Euroglyphus maynei</name>
    <name type="common">Mayne's house dust mite</name>
    <dbReference type="NCBI Taxonomy" id="6958"/>
    <lineage>
        <taxon>Eukaryota</taxon>
        <taxon>Metazoa</taxon>
        <taxon>Ecdysozoa</taxon>
        <taxon>Arthropoda</taxon>
        <taxon>Chelicerata</taxon>
        <taxon>Arachnida</taxon>
        <taxon>Acari</taxon>
        <taxon>Acariformes</taxon>
        <taxon>Sarcoptiformes</taxon>
        <taxon>Astigmata</taxon>
        <taxon>Psoroptidia</taxon>
        <taxon>Analgoidea</taxon>
        <taxon>Pyroglyphidae</taxon>
        <taxon>Pyroglyphinae</taxon>
        <taxon>Euroglyphus</taxon>
    </lineage>
</organism>
<evidence type="ECO:0000256" key="4">
    <source>
        <dbReference type="ARBA" id="ARBA00023242"/>
    </source>
</evidence>
<gene>
    <name evidence="7" type="ORF">BLA29_005668</name>
</gene>
<proteinExistence type="predicted"/>
<feature type="region of interest" description="Disordered" evidence="5">
    <location>
        <begin position="244"/>
        <end position="270"/>
    </location>
</feature>
<evidence type="ECO:0000313" key="7">
    <source>
        <dbReference type="EMBL" id="OTF75310.1"/>
    </source>
</evidence>
<evidence type="ECO:0000313" key="8">
    <source>
        <dbReference type="Proteomes" id="UP000194236"/>
    </source>
</evidence>
<dbReference type="GO" id="GO:0006351">
    <property type="term" value="P:DNA-templated transcription"/>
    <property type="evidence" value="ECO:0007669"/>
    <property type="project" value="InterPro"/>
</dbReference>
<dbReference type="InterPro" id="IPR037249">
    <property type="entry name" value="TAFH/NHR1_dom_sf"/>
</dbReference>
<dbReference type="SUPFAM" id="SSF158553">
    <property type="entry name" value="TAFH domain-like"/>
    <property type="match status" value="1"/>
</dbReference>
<feature type="compositionally biased region" description="Low complexity" evidence="5">
    <location>
        <begin position="247"/>
        <end position="267"/>
    </location>
</feature>
<dbReference type="Proteomes" id="UP000194236">
    <property type="component" value="Unassembled WGS sequence"/>
</dbReference>
<dbReference type="EMBL" id="MUJZ01042586">
    <property type="protein sequence ID" value="OTF75310.1"/>
    <property type="molecule type" value="Genomic_DNA"/>
</dbReference>
<keyword evidence="3" id="KW-0804">Transcription</keyword>
<dbReference type="Gene3D" id="1.20.120.1110">
    <property type="entry name" value="TAFH/NHR1 domain"/>
    <property type="match status" value="1"/>
</dbReference>
<keyword evidence="8" id="KW-1185">Reference proteome</keyword>
<keyword evidence="2" id="KW-0805">Transcription regulation</keyword>
<dbReference type="OrthoDB" id="21060at2759"/>
<name>A0A1Y3B3A8_EURMA</name>
<evidence type="ECO:0000256" key="1">
    <source>
        <dbReference type="ARBA" id="ARBA00004123"/>
    </source>
</evidence>
<evidence type="ECO:0000256" key="3">
    <source>
        <dbReference type="ARBA" id="ARBA00023163"/>
    </source>
</evidence>
<evidence type="ECO:0000256" key="5">
    <source>
        <dbReference type="SAM" id="MobiDB-lite"/>
    </source>
</evidence>
<evidence type="ECO:0000259" key="6">
    <source>
        <dbReference type="PROSITE" id="PS51119"/>
    </source>
</evidence>
<feature type="domain" description="TAFH" evidence="6">
    <location>
        <begin position="292"/>
        <end position="339"/>
    </location>
</feature>
<protein>
    <recommendedName>
        <fullName evidence="6">TAFH domain-containing protein</fullName>
    </recommendedName>
</protein>
<comment type="caution">
    <text evidence="7">The sequence shown here is derived from an EMBL/GenBank/DDBJ whole genome shotgun (WGS) entry which is preliminary data.</text>
</comment>
<reference evidence="7 8" key="1">
    <citation type="submission" date="2017-03" db="EMBL/GenBank/DDBJ databases">
        <title>Genome Survey of Euroglyphus maynei.</title>
        <authorList>
            <person name="Arlian L.G."/>
            <person name="Morgan M.S."/>
            <person name="Rider S.D."/>
        </authorList>
    </citation>
    <scope>NUCLEOTIDE SEQUENCE [LARGE SCALE GENOMIC DNA]</scope>
    <source>
        <strain evidence="7">Arlian Lab</strain>
        <tissue evidence="7">Whole body</tissue>
    </source>
</reference>
<keyword evidence="4" id="KW-0539">Nucleus</keyword>
<comment type="subcellular location">
    <subcellularLocation>
        <location evidence="1">Nucleus</location>
    </subcellularLocation>
</comment>
<dbReference type="GO" id="GO:0005634">
    <property type="term" value="C:nucleus"/>
    <property type="evidence" value="ECO:0007669"/>
    <property type="project" value="UniProtKB-SubCell"/>
</dbReference>
<evidence type="ECO:0000256" key="2">
    <source>
        <dbReference type="ARBA" id="ARBA00023015"/>
    </source>
</evidence>
<dbReference type="Pfam" id="PF07531">
    <property type="entry name" value="TAFH"/>
    <property type="match status" value="1"/>
</dbReference>
<accession>A0A1Y3B3A8</accession>
<dbReference type="AlphaFoldDB" id="A0A1Y3B3A8"/>
<sequence>MPQVSLSNSIVLDPRSQQQAHLQQQLATVSAHNTSNLQFQIVNVNSPSRNTLSANTAVSAPAGYAVSNIITGTNATTIQTKTGAPMQPRLVQFQNSPVRLPNRGSGFASPLTFPGLVRGQTIFVKTENGQMHMVNVSPQALAAAASPQTLAGHQLPALRLQLPTAAQTGTTNIPTTVSIQPPTSSTIRTQLGGNQIVLPATLAGGNAQVASIPANKVSQILPPTVTSQMITGSISMPTQAQITPMMQSPAPTQSSPSAAATTSSGQQHPSLRVHTTAANSQVNSAAPSQMSPTTAKMKCKNFLSTLIRLASEQPEIVATNVKTLIQGLIVCNLYMMNLY</sequence>